<evidence type="ECO:0000259" key="1">
    <source>
        <dbReference type="Pfam" id="PF01863"/>
    </source>
</evidence>
<dbReference type="InterPro" id="IPR002725">
    <property type="entry name" value="YgjP-like_metallopeptidase"/>
</dbReference>
<dbReference type="EMBL" id="FOSC01000004">
    <property type="protein sequence ID" value="SFJ64350.1"/>
    <property type="molecule type" value="Genomic_DNA"/>
</dbReference>
<dbReference type="OrthoDB" id="9811177at2"/>
<dbReference type="Gene3D" id="3.30.2010.10">
    <property type="entry name" value="Metalloproteases ('zincins'), catalytic domain"/>
    <property type="match status" value="1"/>
</dbReference>
<evidence type="ECO:0000313" key="3">
    <source>
        <dbReference type="Proteomes" id="UP000199445"/>
    </source>
</evidence>
<dbReference type="CDD" id="cd07344">
    <property type="entry name" value="M48_yhfN_like"/>
    <property type="match status" value="1"/>
</dbReference>
<dbReference type="PANTHER" id="PTHR30399:SF1">
    <property type="entry name" value="UTP PYROPHOSPHATASE"/>
    <property type="match status" value="1"/>
</dbReference>
<accession>A0A1I3T105</accession>
<protein>
    <recommendedName>
        <fullName evidence="1">YgjP-like metallopeptidase domain-containing protein</fullName>
    </recommendedName>
</protein>
<dbReference type="InterPro" id="IPR053136">
    <property type="entry name" value="UTP_pyrophosphatase-like"/>
</dbReference>
<evidence type="ECO:0000313" key="2">
    <source>
        <dbReference type="EMBL" id="SFJ64350.1"/>
    </source>
</evidence>
<keyword evidence="3" id="KW-1185">Reference proteome</keyword>
<sequence>MNEVIELGEVRIQVTRKSVKNVHLSVHPPDGEVTLVAPVNTRLDVARAYAISKLPWIRNQRAKLQQQAREEPRQFVTRETLYLWGKRYLLEVEEKDTPPGVTWDHTRILLTVRPGSSHNKRAEVVHAWHKSLLHKAVPSLIQKWEQRLGVKVNRYYLQKMKTKWGSCNHKAGNIRLNTELVKKPKELLDYIVLHEVAHLLEPTHNERFINILDEHFSGWRTARDQLNELPLETINPA</sequence>
<gene>
    <name evidence="2" type="ORF">SAMN05216429_104164</name>
</gene>
<organism evidence="2 3">
    <name type="scientific">Marinobacter persicus</name>
    <dbReference type="NCBI Taxonomy" id="930118"/>
    <lineage>
        <taxon>Bacteria</taxon>
        <taxon>Pseudomonadati</taxon>
        <taxon>Pseudomonadota</taxon>
        <taxon>Gammaproteobacteria</taxon>
        <taxon>Pseudomonadales</taxon>
        <taxon>Marinobacteraceae</taxon>
        <taxon>Marinobacter</taxon>
    </lineage>
</organism>
<reference evidence="2 3" key="1">
    <citation type="submission" date="2016-10" db="EMBL/GenBank/DDBJ databases">
        <authorList>
            <person name="de Groot N.N."/>
        </authorList>
    </citation>
    <scope>NUCLEOTIDE SEQUENCE [LARGE SCALE GENOMIC DNA]</scope>
    <source>
        <strain evidence="2 3">IBRC-M 10445</strain>
    </source>
</reference>
<dbReference type="PANTHER" id="PTHR30399">
    <property type="entry name" value="UNCHARACTERIZED PROTEIN YGJP"/>
    <property type="match status" value="1"/>
</dbReference>
<proteinExistence type="predicted"/>
<name>A0A1I3T105_9GAMM</name>
<feature type="domain" description="YgjP-like metallopeptidase" evidence="1">
    <location>
        <begin position="23"/>
        <end position="228"/>
    </location>
</feature>
<dbReference type="Proteomes" id="UP000199445">
    <property type="component" value="Unassembled WGS sequence"/>
</dbReference>
<dbReference type="Pfam" id="PF01863">
    <property type="entry name" value="YgjP-like"/>
    <property type="match status" value="1"/>
</dbReference>
<dbReference type="AlphaFoldDB" id="A0A1I3T105"/>
<dbReference type="RefSeq" id="WP_091702944.1">
    <property type="nucleotide sequence ID" value="NZ_BMYN01000001.1"/>
</dbReference>